<dbReference type="PANTHER" id="PTHR47505:SF1">
    <property type="entry name" value="DNA UTILIZATION PROTEIN YHGH"/>
    <property type="match status" value="1"/>
</dbReference>
<dbReference type="Pfam" id="PF00156">
    <property type="entry name" value="Pribosyltran"/>
    <property type="match status" value="1"/>
</dbReference>
<protein>
    <recommendedName>
        <fullName evidence="2">Phosphoribosyltransferase domain-containing protein</fullName>
    </recommendedName>
</protein>
<dbReference type="CDD" id="cd06223">
    <property type="entry name" value="PRTases_typeI"/>
    <property type="match status" value="1"/>
</dbReference>
<evidence type="ECO:0000256" key="1">
    <source>
        <dbReference type="ARBA" id="ARBA00008007"/>
    </source>
</evidence>
<name>A0ABP9TAS1_9ACTN</name>
<evidence type="ECO:0000313" key="4">
    <source>
        <dbReference type="Proteomes" id="UP001499878"/>
    </source>
</evidence>
<dbReference type="InterPro" id="IPR029057">
    <property type="entry name" value="PRTase-like"/>
</dbReference>
<accession>A0ABP9TAS1</accession>
<dbReference type="InterPro" id="IPR051910">
    <property type="entry name" value="ComF/GntX_DNA_util-trans"/>
</dbReference>
<comment type="caution">
    <text evidence="3">The sequence shown here is derived from an EMBL/GenBank/DDBJ whole genome shotgun (WGS) entry which is preliminary data.</text>
</comment>
<sequence>MEAAVYQTFVRPKHAGWKTTDWVTWLTEQHIAPSVMANEEGTCALCRAPTPTDAHGVHYTRCFNCQKQYASVLDGFVPICYSVHDGLEGMLWRVKNSPGYEWLRAPLASLLWHFLERHLSCMERAYGGPFDVFTTVPSHSETRGGRNHLPLLLQSVTALNDLWTEGALTKKHSNKAGERRRKISTDLFSASEDVAGKRILLLDDTFTSGGTLASAAYALKQAQASTVVALAFGRQLHSDWDEHRYLIEQLPDRSLDLQECAVHGAGLPWSWISNRHG</sequence>
<keyword evidence="4" id="KW-1185">Reference proteome</keyword>
<gene>
    <name evidence="3" type="ORF">GCM10023323_62590</name>
</gene>
<dbReference type="PANTHER" id="PTHR47505">
    <property type="entry name" value="DNA UTILIZATION PROTEIN YHGH"/>
    <property type="match status" value="1"/>
</dbReference>
<dbReference type="InterPro" id="IPR000836">
    <property type="entry name" value="PRTase_dom"/>
</dbReference>
<feature type="domain" description="Phosphoribosyltransferase" evidence="2">
    <location>
        <begin position="168"/>
        <end position="230"/>
    </location>
</feature>
<reference evidence="4" key="1">
    <citation type="journal article" date="2019" name="Int. J. Syst. Evol. Microbiol.">
        <title>The Global Catalogue of Microorganisms (GCM) 10K type strain sequencing project: providing services to taxonomists for standard genome sequencing and annotation.</title>
        <authorList>
            <consortium name="The Broad Institute Genomics Platform"/>
            <consortium name="The Broad Institute Genome Sequencing Center for Infectious Disease"/>
            <person name="Wu L."/>
            <person name="Ma J."/>
        </authorList>
    </citation>
    <scope>NUCLEOTIDE SEQUENCE [LARGE SCALE GENOMIC DNA]</scope>
    <source>
        <strain evidence="4">JCM 18306</strain>
    </source>
</reference>
<comment type="similarity">
    <text evidence="1">Belongs to the ComF/GntX family.</text>
</comment>
<evidence type="ECO:0000259" key="2">
    <source>
        <dbReference type="Pfam" id="PF00156"/>
    </source>
</evidence>
<dbReference type="Gene3D" id="3.40.50.2020">
    <property type="match status" value="1"/>
</dbReference>
<dbReference type="Proteomes" id="UP001499878">
    <property type="component" value="Unassembled WGS sequence"/>
</dbReference>
<dbReference type="EMBL" id="BAABJR010000020">
    <property type="protein sequence ID" value="GAA5215059.1"/>
    <property type="molecule type" value="Genomic_DNA"/>
</dbReference>
<evidence type="ECO:0000313" key="3">
    <source>
        <dbReference type="EMBL" id="GAA5215059.1"/>
    </source>
</evidence>
<dbReference type="SUPFAM" id="SSF53271">
    <property type="entry name" value="PRTase-like"/>
    <property type="match status" value="1"/>
</dbReference>
<organism evidence="3 4">
    <name type="scientific">Streptomyces thinghirensis</name>
    <dbReference type="NCBI Taxonomy" id="551547"/>
    <lineage>
        <taxon>Bacteria</taxon>
        <taxon>Bacillati</taxon>
        <taxon>Actinomycetota</taxon>
        <taxon>Actinomycetes</taxon>
        <taxon>Kitasatosporales</taxon>
        <taxon>Streptomycetaceae</taxon>
        <taxon>Streptomyces</taxon>
    </lineage>
</organism>
<proteinExistence type="inferred from homology"/>